<dbReference type="RefSeq" id="WP_162347843.1">
    <property type="nucleotide sequence ID" value="NZ_QOVG01000001.1"/>
</dbReference>
<feature type="compositionally biased region" description="Low complexity" evidence="1">
    <location>
        <begin position="202"/>
        <end position="222"/>
    </location>
</feature>
<comment type="caution">
    <text evidence="3">The sequence shown here is derived from an EMBL/GenBank/DDBJ whole genome shotgun (WGS) entry which is preliminary data.</text>
</comment>
<dbReference type="Pfam" id="PF11101">
    <property type="entry name" value="DUF2884"/>
    <property type="match status" value="1"/>
</dbReference>
<feature type="chain" id="PRO_5046167585" evidence="2">
    <location>
        <begin position="19"/>
        <end position="222"/>
    </location>
</feature>
<dbReference type="InterPro" id="IPR021307">
    <property type="entry name" value="DUF2884"/>
</dbReference>
<name>A0ABX0A6X6_9GAMM</name>
<dbReference type="EMBL" id="QOVG01000001">
    <property type="protein sequence ID" value="NDK37266.1"/>
    <property type="molecule type" value="Genomic_DNA"/>
</dbReference>
<reference evidence="3 4" key="1">
    <citation type="submission" date="2018-07" db="EMBL/GenBank/DDBJ databases">
        <title>Whole genome Sequencing of Pseudoxanthomonas gei KCTC 32298 (T).</title>
        <authorList>
            <person name="Kumar S."/>
            <person name="Bansal K."/>
            <person name="Kaur A."/>
            <person name="Patil P."/>
            <person name="Sharma S."/>
            <person name="Patil P.B."/>
        </authorList>
    </citation>
    <scope>NUCLEOTIDE SEQUENCE [LARGE SCALE GENOMIC DNA]</scope>
    <source>
        <strain evidence="3 4">KCTC 32298</strain>
    </source>
</reference>
<evidence type="ECO:0000256" key="1">
    <source>
        <dbReference type="SAM" id="MobiDB-lite"/>
    </source>
</evidence>
<evidence type="ECO:0000256" key="2">
    <source>
        <dbReference type="SAM" id="SignalP"/>
    </source>
</evidence>
<gene>
    <name evidence="3" type="ORF">DT603_00205</name>
</gene>
<feature type="region of interest" description="Disordered" evidence="1">
    <location>
        <begin position="194"/>
        <end position="222"/>
    </location>
</feature>
<accession>A0ABX0A6X6</accession>
<dbReference type="Proteomes" id="UP001429354">
    <property type="component" value="Unassembled WGS sequence"/>
</dbReference>
<dbReference type="PROSITE" id="PS51257">
    <property type="entry name" value="PROKAR_LIPOPROTEIN"/>
    <property type="match status" value="1"/>
</dbReference>
<keyword evidence="2" id="KW-0732">Signal</keyword>
<sequence>MKSLHYPLLAIACSALLAGCNPGTHVSTDKGNVSSDGKNIVLHADGHPDAKISTAGELTIDGKAVPVSAAQRVLLQSYHTQLNAMTSDGIEIGKQGAALAGTAIKEAIKGAMKGDGDQVDAKIEAEAKKIEQQAMQLCKRLVTIKASQDALATQLPAFKPYATIETSDVDDCGSSQSDSYAAGKEVGGSLAKAVKADRNEAAESGDAAAQADAAAKSDASNR</sequence>
<feature type="signal peptide" evidence="2">
    <location>
        <begin position="1"/>
        <end position="18"/>
    </location>
</feature>
<evidence type="ECO:0000313" key="4">
    <source>
        <dbReference type="Proteomes" id="UP001429354"/>
    </source>
</evidence>
<protein>
    <submittedName>
        <fullName evidence="3">DUF2884 family protein</fullName>
    </submittedName>
</protein>
<organism evidence="3 4">
    <name type="scientific">Pseudoxanthomonas gei</name>
    <dbReference type="NCBI Taxonomy" id="1383030"/>
    <lineage>
        <taxon>Bacteria</taxon>
        <taxon>Pseudomonadati</taxon>
        <taxon>Pseudomonadota</taxon>
        <taxon>Gammaproteobacteria</taxon>
        <taxon>Lysobacterales</taxon>
        <taxon>Lysobacteraceae</taxon>
        <taxon>Pseudoxanthomonas</taxon>
    </lineage>
</organism>
<proteinExistence type="predicted"/>
<keyword evidence="4" id="KW-1185">Reference proteome</keyword>
<evidence type="ECO:0000313" key="3">
    <source>
        <dbReference type="EMBL" id="NDK37266.1"/>
    </source>
</evidence>